<evidence type="ECO:0000313" key="2">
    <source>
        <dbReference type="Proteomes" id="UP000229401"/>
    </source>
</evidence>
<reference evidence="2" key="1">
    <citation type="submission" date="2017-09" db="EMBL/GenBank/DDBJ databases">
        <title>Depth-based differentiation of microbial function through sediment-hosted aquifers and enrichment of novel symbionts in the deep terrestrial subsurface.</title>
        <authorList>
            <person name="Probst A.J."/>
            <person name="Ladd B."/>
            <person name="Jarett J.K."/>
            <person name="Geller-Mcgrath D.E."/>
            <person name="Sieber C.M.K."/>
            <person name="Emerson J.B."/>
            <person name="Anantharaman K."/>
            <person name="Thomas B.C."/>
            <person name="Malmstrom R."/>
            <person name="Stieglmeier M."/>
            <person name="Klingl A."/>
            <person name="Woyke T."/>
            <person name="Ryan C.M."/>
            <person name="Banfield J.F."/>
        </authorList>
    </citation>
    <scope>NUCLEOTIDE SEQUENCE [LARGE SCALE GENOMIC DNA]</scope>
</reference>
<proteinExistence type="predicted"/>
<evidence type="ECO:0000313" key="1">
    <source>
        <dbReference type="EMBL" id="PIY72534.1"/>
    </source>
</evidence>
<name>A0A2M7QJK9_9BACT</name>
<comment type="caution">
    <text evidence="1">The sequence shown here is derived from an EMBL/GenBank/DDBJ whole genome shotgun (WGS) entry which is preliminary data.</text>
</comment>
<protein>
    <submittedName>
        <fullName evidence="1">Uncharacterized protein</fullName>
    </submittedName>
</protein>
<accession>A0A2M7QJK9</accession>
<sequence>MSLLPLPIRRWVALQRFYRGWLPKPNVDPLTLYKKHVVLMGTQYFDQFSQRNGIKTNTMLILVNDEPVRVHNFEFKEGDREVLCLWKNKLGWAETIEQRRIAGKTISTTDL</sequence>
<dbReference type="Proteomes" id="UP000229401">
    <property type="component" value="Unassembled WGS sequence"/>
</dbReference>
<organism evidence="1 2">
    <name type="scientific">Candidatus Roizmanbacteria bacterium CG_4_10_14_0_8_um_filter_33_9</name>
    <dbReference type="NCBI Taxonomy" id="1974826"/>
    <lineage>
        <taxon>Bacteria</taxon>
        <taxon>Candidatus Roizmaniibacteriota</taxon>
    </lineage>
</organism>
<gene>
    <name evidence="1" type="ORF">COY87_00520</name>
</gene>
<dbReference type="EMBL" id="PFLI01000019">
    <property type="protein sequence ID" value="PIY72534.1"/>
    <property type="molecule type" value="Genomic_DNA"/>
</dbReference>
<dbReference type="AlphaFoldDB" id="A0A2M7QJK9"/>